<dbReference type="PANTHER" id="PTHR30266:SF2">
    <property type="entry name" value="LARGE-CONDUCTANCE MECHANOSENSITIVE CHANNEL"/>
    <property type="match status" value="1"/>
</dbReference>
<dbReference type="RefSeq" id="WP_107215802.1">
    <property type="nucleotide sequence ID" value="NZ_KZ686269.1"/>
</dbReference>
<name>A0A2T3HM63_9SPHI</name>
<keyword evidence="6 10" id="KW-1133">Transmembrane helix</keyword>
<evidence type="ECO:0000256" key="9">
    <source>
        <dbReference type="ARBA" id="ARBA00023303"/>
    </source>
</evidence>
<dbReference type="HAMAP" id="MF_00115">
    <property type="entry name" value="MscL"/>
    <property type="match status" value="1"/>
</dbReference>
<dbReference type="NCBIfam" id="NF001843">
    <property type="entry name" value="PRK00567.1-4"/>
    <property type="match status" value="1"/>
</dbReference>
<reference evidence="11 12" key="1">
    <citation type="submission" date="2018-03" db="EMBL/GenBank/DDBJ databases">
        <authorList>
            <person name="Keele B.F."/>
        </authorList>
    </citation>
    <scope>NUCLEOTIDE SEQUENCE [LARGE SCALE GENOMIC DNA]</scope>
    <source>
        <strain evidence="11 12">YL28-9</strain>
    </source>
</reference>
<dbReference type="GO" id="GO:0005886">
    <property type="term" value="C:plasma membrane"/>
    <property type="evidence" value="ECO:0007669"/>
    <property type="project" value="UniProtKB-SubCell"/>
</dbReference>
<dbReference type="SUPFAM" id="SSF81330">
    <property type="entry name" value="Gated mechanosensitive channel"/>
    <property type="match status" value="1"/>
</dbReference>
<dbReference type="OrthoDB" id="9810350at2"/>
<keyword evidence="8 10" id="KW-0472">Membrane</keyword>
<evidence type="ECO:0000256" key="2">
    <source>
        <dbReference type="ARBA" id="ARBA00007254"/>
    </source>
</evidence>
<dbReference type="PRINTS" id="PR01264">
    <property type="entry name" value="MECHCHANNEL"/>
</dbReference>
<comment type="function">
    <text evidence="10">Channel that opens in response to stretch forces in the membrane lipid bilayer. May participate in the regulation of osmotic pressure changes within the cell.</text>
</comment>
<evidence type="ECO:0000256" key="7">
    <source>
        <dbReference type="ARBA" id="ARBA00023065"/>
    </source>
</evidence>
<feature type="transmembrane region" description="Helical" evidence="10">
    <location>
        <begin position="86"/>
        <end position="110"/>
    </location>
</feature>
<evidence type="ECO:0000256" key="5">
    <source>
        <dbReference type="ARBA" id="ARBA00022692"/>
    </source>
</evidence>
<dbReference type="GO" id="GO:0008381">
    <property type="term" value="F:mechanosensitive monoatomic ion channel activity"/>
    <property type="evidence" value="ECO:0007669"/>
    <property type="project" value="UniProtKB-UniRule"/>
</dbReference>
<dbReference type="NCBIfam" id="TIGR00220">
    <property type="entry name" value="mscL"/>
    <property type="match status" value="1"/>
</dbReference>
<keyword evidence="12" id="KW-1185">Reference proteome</keyword>
<evidence type="ECO:0000313" key="11">
    <source>
        <dbReference type="EMBL" id="PST83542.1"/>
    </source>
</evidence>
<comment type="similarity">
    <text evidence="2 10">Belongs to the MscL family.</text>
</comment>
<evidence type="ECO:0000256" key="6">
    <source>
        <dbReference type="ARBA" id="ARBA00022989"/>
    </source>
</evidence>
<comment type="subunit">
    <text evidence="10">Homopentamer.</text>
</comment>
<dbReference type="NCBIfam" id="NF010557">
    <property type="entry name" value="PRK13952.1"/>
    <property type="match status" value="1"/>
</dbReference>
<dbReference type="InterPro" id="IPR001185">
    <property type="entry name" value="MS_channel"/>
</dbReference>
<dbReference type="Proteomes" id="UP000240912">
    <property type="component" value="Unassembled WGS sequence"/>
</dbReference>
<dbReference type="PANTHER" id="PTHR30266">
    <property type="entry name" value="MECHANOSENSITIVE CHANNEL MSCL"/>
    <property type="match status" value="1"/>
</dbReference>
<keyword evidence="5 10" id="KW-0812">Transmembrane</keyword>
<evidence type="ECO:0000256" key="8">
    <source>
        <dbReference type="ARBA" id="ARBA00023136"/>
    </source>
</evidence>
<dbReference type="AlphaFoldDB" id="A0A2T3HM63"/>
<evidence type="ECO:0000313" key="12">
    <source>
        <dbReference type="Proteomes" id="UP000240912"/>
    </source>
</evidence>
<evidence type="ECO:0000256" key="4">
    <source>
        <dbReference type="ARBA" id="ARBA00022475"/>
    </source>
</evidence>
<accession>A0A2T3HM63</accession>
<dbReference type="EMBL" id="PYLS01000005">
    <property type="protein sequence ID" value="PST83542.1"/>
    <property type="molecule type" value="Genomic_DNA"/>
</dbReference>
<dbReference type="Gene3D" id="1.10.1200.120">
    <property type="entry name" value="Large-conductance mechanosensitive channel, MscL, domain 1"/>
    <property type="match status" value="1"/>
</dbReference>
<evidence type="ECO:0000256" key="3">
    <source>
        <dbReference type="ARBA" id="ARBA00022448"/>
    </source>
</evidence>
<dbReference type="InterPro" id="IPR037673">
    <property type="entry name" value="MSC/AndL"/>
</dbReference>
<feature type="transmembrane region" description="Helical" evidence="10">
    <location>
        <begin position="12"/>
        <end position="33"/>
    </location>
</feature>
<gene>
    <name evidence="10 11" type="primary">mscL</name>
    <name evidence="11" type="ORF">C7T94_13400</name>
</gene>
<dbReference type="InterPro" id="IPR036019">
    <property type="entry name" value="MscL_channel"/>
</dbReference>
<comment type="subcellular location">
    <subcellularLocation>
        <location evidence="1 10">Cell membrane</location>
        <topology evidence="1 10">Multi-pass membrane protein</topology>
    </subcellularLocation>
</comment>
<protein>
    <recommendedName>
        <fullName evidence="10">Large-conductance mechanosensitive channel</fullName>
    </recommendedName>
</protein>
<keyword evidence="7 10" id="KW-0406">Ion transport</keyword>
<organism evidence="11 12">
    <name type="scientific">Pedobacter yulinensis</name>
    <dbReference type="NCBI Taxonomy" id="2126353"/>
    <lineage>
        <taxon>Bacteria</taxon>
        <taxon>Pseudomonadati</taxon>
        <taxon>Bacteroidota</taxon>
        <taxon>Sphingobacteriia</taxon>
        <taxon>Sphingobacteriales</taxon>
        <taxon>Sphingobacteriaceae</taxon>
        <taxon>Pedobacter</taxon>
    </lineage>
</organism>
<evidence type="ECO:0000256" key="1">
    <source>
        <dbReference type="ARBA" id="ARBA00004651"/>
    </source>
</evidence>
<keyword evidence="4 10" id="KW-1003">Cell membrane</keyword>
<dbReference type="InterPro" id="IPR019823">
    <property type="entry name" value="Mechanosensitive_channel_CS"/>
</dbReference>
<keyword evidence="3 10" id="KW-0813">Transport</keyword>
<sequence length="148" mass="16159">MGFIKEFKEFAIKGNVIDLAVGVIIGGAFGKIVQSLVNDLIMPPISLLIGDKGFTNFYVPLNAQVRAAYDANPNLSLEDAKKVGPVFAWGNFATEVINFLILAFIIFLMVKAINSMKRKQEAAPAAPAAPPREEVLLTEIRDLLKARQ</sequence>
<dbReference type="Pfam" id="PF01741">
    <property type="entry name" value="MscL"/>
    <property type="match status" value="1"/>
</dbReference>
<evidence type="ECO:0000256" key="10">
    <source>
        <dbReference type="HAMAP-Rule" id="MF_00115"/>
    </source>
</evidence>
<keyword evidence="9 10" id="KW-0407">Ion channel</keyword>
<comment type="caution">
    <text evidence="11">The sequence shown here is derived from an EMBL/GenBank/DDBJ whole genome shotgun (WGS) entry which is preliminary data.</text>
</comment>
<dbReference type="PROSITE" id="PS01327">
    <property type="entry name" value="MSCL"/>
    <property type="match status" value="1"/>
</dbReference>
<proteinExistence type="inferred from homology"/>